<accession>A0A1Y0SX90</accession>
<proteinExistence type="predicted"/>
<dbReference type="EMBL" id="MF042361">
    <property type="protein sequence ID" value="ARV77135.1"/>
    <property type="molecule type" value="Genomic_DNA"/>
</dbReference>
<organism evidence="1 2">
    <name type="scientific">Pseudomonas phage Skulduggery</name>
    <dbReference type="NCBI Taxonomy" id="2006671"/>
    <lineage>
        <taxon>Viruses</taxon>
        <taxon>Duplodnaviria</taxon>
        <taxon>Heunggongvirae</taxon>
        <taxon>Uroviricota</taxon>
        <taxon>Caudoviricetes</taxon>
        <taxon>Skulduggeryvirus</taxon>
        <taxon>Skulduggeryvirus skulduggery</taxon>
    </lineage>
</organism>
<gene>
    <name evidence="1" type="ORF">SKUL_36</name>
</gene>
<evidence type="ECO:0000313" key="1">
    <source>
        <dbReference type="EMBL" id="ARV77135.1"/>
    </source>
</evidence>
<sequence length="102" mass="11705">MAKRTHTRCRKCRGRVALTHHPDWYEKPPECECGGILVPDKWMNERNTKAMRCGCDGMNFGYHRIGSRNPGDGKECKYNPDGSSRYGPEIVLKGIQTEEFPF</sequence>
<dbReference type="Proteomes" id="UP000221845">
    <property type="component" value="Segment"/>
</dbReference>
<reference evidence="1 2" key="1">
    <citation type="submission" date="2017-05" db="EMBL/GenBank/DDBJ databases">
        <authorList>
            <person name="Song R."/>
            <person name="Chenine A.L."/>
            <person name="Ruprecht R.M."/>
        </authorList>
    </citation>
    <scope>NUCLEOTIDE SEQUENCE [LARGE SCALE GENOMIC DNA]</scope>
</reference>
<keyword evidence="2" id="KW-1185">Reference proteome</keyword>
<evidence type="ECO:0000313" key="2">
    <source>
        <dbReference type="Proteomes" id="UP000221845"/>
    </source>
</evidence>
<name>A0A1Y0SX90_9CAUD</name>
<protein>
    <submittedName>
        <fullName evidence="1">Uncharacterized protein</fullName>
    </submittedName>
</protein>